<evidence type="ECO:0000256" key="7">
    <source>
        <dbReference type="SAM" id="Phobius"/>
    </source>
</evidence>
<evidence type="ECO:0000256" key="1">
    <source>
        <dbReference type="ARBA" id="ARBA00004651"/>
    </source>
</evidence>
<evidence type="ECO:0000256" key="2">
    <source>
        <dbReference type="ARBA" id="ARBA00006228"/>
    </source>
</evidence>
<comment type="subcellular location">
    <subcellularLocation>
        <location evidence="1">Cell membrane</location>
        <topology evidence="1">Multi-pass membrane protein</topology>
    </subcellularLocation>
</comment>
<keyword evidence="6 7" id="KW-0472">Membrane</keyword>
<evidence type="ECO:0000313" key="8">
    <source>
        <dbReference type="EMBL" id="ANP44918.1"/>
    </source>
</evidence>
<reference evidence="8 9" key="1">
    <citation type="submission" date="2015-11" db="EMBL/GenBank/DDBJ databases">
        <title>Whole-Genome Sequence of Candidatus Oderbacter manganicum from the National Park Lower Oder Valley, Germany.</title>
        <authorList>
            <person name="Braun B."/>
            <person name="Liere K."/>
            <person name="Szewzyk U."/>
        </authorList>
    </citation>
    <scope>NUCLEOTIDE SEQUENCE [LARGE SCALE GENOMIC DNA]</scope>
    <source>
        <strain evidence="8 9">OTSz_A_272</strain>
    </source>
</reference>
<keyword evidence="4 7" id="KW-0812">Transmembrane</keyword>
<evidence type="ECO:0000313" key="9">
    <source>
        <dbReference type="Proteomes" id="UP000092498"/>
    </source>
</evidence>
<dbReference type="STRING" id="1759059.ATE48_02750"/>
<dbReference type="InterPro" id="IPR002758">
    <property type="entry name" value="Cation_antiport_E"/>
</dbReference>
<organism evidence="8 9">
    <name type="scientific">Candidatus Viadribacter manganicus</name>
    <dbReference type="NCBI Taxonomy" id="1759059"/>
    <lineage>
        <taxon>Bacteria</taxon>
        <taxon>Pseudomonadati</taxon>
        <taxon>Pseudomonadota</taxon>
        <taxon>Alphaproteobacteria</taxon>
        <taxon>Hyphomonadales</taxon>
        <taxon>Hyphomonadaceae</taxon>
        <taxon>Candidatus Viadribacter</taxon>
    </lineage>
</organism>
<comment type="similarity">
    <text evidence="2">Belongs to the CPA3 antiporters (TC 2.A.63) subunit E family.</text>
</comment>
<dbReference type="GO" id="GO:0008324">
    <property type="term" value="F:monoatomic cation transmembrane transporter activity"/>
    <property type="evidence" value="ECO:0007669"/>
    <property type="project" value="InterPro"/>
</dbReference>
<keyword evidence="3" id="KW-1003">Cell membrane</keyword>
<dbReference type="EMBL" id="CP013244">
    <property type="protein sequence ID" value="ANP44918.1"/>
    <property type="molecule type" value="Genomic_DNA"/>
</dbReference>
<dbReference type="PANTHER" id="PTHR34584">
    <property type="entry name" value="NA(+)/H(+) ANTIPORTER SUBUNIT E1"/>
    <property type="match status" value="1"/>
</dbReference>
<keyword evidence="5 7" id="KW-1133">Transmembrane helix</keyword>
<proteinExistence type="inferred from homology"/>
<dbReference type="PANTHER" id="PTHR34584:SF1">
    <property type="entry name" value="NA(+)_H(+) ANTIPORTER SUBUNIT E1"/>
    <property type="match status" value="1"/>
</dbReference>
<dbReference type="KEGG" id="cbot:ATE48_02750"/>
<evidence type="ECO:0000256" key="4">
    <source>
        <dbReference type="ARBA" id="ARBA00022692"/>
    </source>
</evidence>
<evidence type="ECO:0000256" key="5">
    <source>
        <dbReference type="ARBA" id="ARBA00022989"/>
    </source>
</evidence>
<feature type="transmembrane region" description="Helical" evidence="7">
    <location>
        <begin position="28"/>
        <end position="47"/>
    </location>
</feature>
<evidence type="ECO:0000256" key="3">
    <source>
        <dbReference type="ARBA" id="ARBA00022475"/>
    </source>
</evidence>
<keyword evidence="9" id="KW-1185">Reference proteome</keyword>
<evidence type="ECO:0000256" key="6">
    <source>
        <dbReference type="ARBA" id="ARBA00023136"/>
    </source>
</evidence>
<accession>A0A1B1AED3</accession>
<sequence length="155" mass="16030">MLHAAAMLAGLAVLWMLATQRASSPQDWVFAVSASFVCVLVAMRFGGASSAFARAPRLLALSAARAGAVARGSLATLRAALSADVTMKPALVRVRSRANRSAERASFANMISATPGMAVVETDADGMLVHVLNEDAIDPADLGRLEEHVVGGGRA</sequence>
<dbReference type="RefSeq" id="WP_066767575.1">
    <property type="nucleotide sequence ID" value="NZ_CP013244.1"/>
</dbReference>
<name>A0A1B1AED3_9PROT</name>
<gene>
    <name evidence="8" type="ORF">ATE48_02750</name>
</gene>
<dbReference type="AlphaFoldDB" id="A0A1B1AED3"/>
<dbReference type="InParanoid" id="A0A1B1AED3"/>
<dbReference type="GO" id="GO:0005886">
    <property type="term" value="C:plasma membrane"/>
    <property type="evidence" value="ECO:0007669"/>
    <property type="project" value="UniProtKB-SubCell"/>
</dbReference>
<dbReference type="Proteomes" id="UP000092498">
    <property type="component" value="Chromosome"/>
</dbReference>
<dbReference type="Pfam" id="PF01899">
    <property type="entry name" value="MNHE"/>
    <property type="match status" value="1"/>
</dbReference>
<protein>
    <submittedName>
        <fullName evidence="8">Uncharacterized protein</fullName>
    </submittedName>
</protein>
<dbReference type="OrthoDB" id="9807187at2"/>